<evidence type="ECO:0000313" key="2">
    <source>
        <dbReference type="EMBL" id="KAL2329455.1"/>
    </source>
</evidence>
<dbReference type="AlphaFoldDB" id="A0ABD1M104"/>
<comment type="caution">
    <text evidence="3">The sequence shown here is derived from an EMBL/GenBank/DDBJ whole genome shotgun (WGS) entry which is preliminary data.</text>
</comment>
<proteinExistence type="predicted"/>
<sequence>MGSVYIWIVLVTLILRYIGYERQLSDLNANRLEKRDTLKGEAGGNEALDGSLEVHGVAVAVVGVADDGDGDGLGDESTLVEHFAVGDESGVGKSQPGGGDGEAAGDAEGEAGRLNELGAQRVETRRSLVNPRPLHQPPKHLHFLPRRHLTLLATRNKQFLHT</sequence>
<keyword evidence="4" id="KW-1185">Reference proteome</keyword>
<dbReference type="Proteomes" id="UP001603857">
    <property type="component" value="Unassembled WGS sequence"/>
</dbReference>
<evidence type="ECO:0000313" key="4">
    <source>
        <dbReference type="Proteomes" id="UP001603857"/>
    </source>
</evidence>
<accession>A0ABD1M104</accession>
<evidence type="ECO:0000256" key="1">
    <source>
        <dbReference type="SAM" id="MobiDB-lite"/>
    </source>
</evidence>
<dbReference type="EMBL" id="JBGMDY010000006">
    <property type="protein sequence ID" value="KAL2329455.1"/>
    <property type="molecule type" value="Genomic_DNA"/>
</dbReference>
<gene>
    <name evidence="2" type="ORF">Fmac_017036</name>
    <name evidence="3" type="ORF">Fmac_017045</name>
</gene>
<name>A0ABD1M104_9FABA</name>
<feature type="region of interest" description="Disordered" evidence="1">
    <location>
        <begin position="87"/>
        <end position="120"/>
    </location>
</feature>
<evidence type="ECO:0000313" key="3">
    <source>
        <dbReference type="EMBL" id="KAL2329464.1"/>
    </source>
</evidence>
<reference evidence="3 4" key="1">
    <citation type="submission" date="2024-08" db="EMBL/GenBank/DDBJ databases">
        <title>Insights into the chromosomal genome structure of Flemingia macrophylla.</title>
        <authorList>
            <person name="Ding Y."/>
            <person name="Zhao Y."/>
            <person name="Bi W."/>
            <person name="Wu M."/>
            <person name="Zhao G."/>
            <person name="Gong Y."/>
            <person name="Li W."/>
            <person name="Zhang P."/>
        </authorList>
    </citation>
    <scope>NUCLEOTIDE SEQUENCE [LARGE SCALE GENOMIC DNA]</scope>
    <source>
        <strain evidence="3">DYQJB</strain>
        <tissue evidence="3">Leaf</tissue>
    </source>
</reference>
<organism evidence="3 4">
    <name type="scientific">Flemingia macrophylla</name>
    <dbReference type="NCBI Taxonomy" id="520843"/>
    <lineage>
        <taxon>Eukaryota</taxon>
        <taxon>Viridiplantae</taxon>
        <taxon>Streptophyta</taxon>
        <taxon>Embryophyta</taxon>
        <taxon>Tracheophyta</taxon>
        <taxon>Spermatophyta</taxon>
        <taxon>Magnoliopsida</taxon>
        <taxon>eudicotyledons</taxon>
        <taxon>Gunneridae</taxon>
        <taxon>Pentapetalae</taxon>
        <taxon>rosids</taxon>
        <taxon>fabids</taxon>
        <taxon>Fabales</taxon>
        <taxon>Fabaceae</taxon>
        <taxon>Papilionoideae</taxon>
        <taxon>50 kb inversion clade</taxon>
        <taxon>NPAAA clade</taxon>
        <taxon>indigoferoid/millettioid clade</taxon>
        <taxon>Phaseoleae</taxon>
        <taxon>Flemingia</taxon>
    </lineage>
</organism>
<protein>
    <submittedName>
        <fullName evidence="3">Uncharacterized protein</fullName>
    </submittedName>
</protein>
<dbReference type="EMBL" id="JBGMDY010000006">
    <property type="protein sequence ID" value="KAL2329464.1"/>
    <property type="molecule type" value="Genomic_DNA"/>
</dbReference>